<evidence type="ECO:0000313" key="1">
    <source>
        <dbReference type="EMBL" id="KYG79318.1"/>
    </source>
</evidence>
<dbReference type="Proteomes" id="UP000075663">
    <property type="component" value="Unassembled WGS sequence"/>
</dbReference>
<reference evidence="1 2" key="1">
    <citation type="submission" date="2016-01" db="EMBL/GenBank/DDBJ databases">
        <title>Genome sequencing of Roseivirga seohaensis SW-152.</title>
        <authorList>
            <person name="Selvaratnam C."/>
            <person name="Thevarajoo S."/>
            <person name="Goh K.M."/>
            <person name="Ee R."/>
            <person name="Chan K.-G."/>
            <person name="Chong C.S."/>
        </authorList>
    </citation>
    <scope>NUCLEOTIDE SEQUENCE [LARGE SCALE GENOMIC DNA]</scope>
    <source>
        <strain evidence="1 2">SW-152</strain>
    </source>
</reference>
<gene>
    <name evidence="1" type="ORF">AWW67_13155</name>
</gene>
<dbReference type="EMBL" id="LRPB01000049">
    <property type="protein sequence ID" value="KYG79318.1"/>
    <property type="molecule type" value="Genomic_DNA"/>
</dbReference>
<organism evidence="1 2">
    <name type="scientific">Roseivirga seohaensis</name>
    <dbReference type="NCBI Taxonomy" id="1914963"/>
    <lineage>
        <taxon>Bacteria</taxon>
        <taxon>Pseudomonadati</taxon>
        <taxon>Bacteroidota</taxon>
        <taxon>Cytophagia</taxon>
        <taxon>Cytophagales</taxon>
        <taxon>Roseivirgaceae</taxon>
        <taxon>Roseivirga</taxon>
    </lineage>
</organism>
<comment type="caution">
    <text evidence="1">The sequence shown here is derived from an EMBL/GenBank/DDBJ whole genome shotgun (WGS) entry which is preliminary data.</text>
</comment>
<accession>A0A150XKQ1</accession>
<sequence length="68" mass="7860">MLELLPESKFLSIQNFISFVRDRLHHNLYTVNGQKEKTATFQQQLGHPLKCLFFGVNHVLTKSNMASI</sequence>
<name>A0A150XKQ1_9BACT</name>
<dbReference type="AlphaFoldDB" id="A0A150XKQ1"/>
<evidence type="ECO:0000313" key="2">
    <source>
        <dbReference type="Proteomes" id="UP000075663"/>
    </source>
</evidence>
<proteinExistence type="predicted"/>
<protein>
    <submittedName>
        <fullName evidence="1">Uncharacterized protein</fullName>
    </submittedName>
</protein>